<dbReference type="Pfam" id="PF13649">
    <property type="entry name" value="Methyltransf_25"/>
    <property type="match status" value="1"/>
</dbReference>
<dbReference type="Proteomes" id="UP001596528">
    <property type="component" value="Unassembled WGS sequence"/>
</dbReference>
<dbReference type="PANTHER" id="PTHR43861:SF1">
    <property type="entry name" value="TRANS-ACONITATE 2-METHYLTRANSFERASE"/>
    <property type="match status" value="1"/>
</dbReference>
<keyword evidence="2" id="KW-0808">Transferase</keyword>
<evidence type="ECO:0000256" key="2">
    <source>
        <dbReference type="ARBA" id="ARBA00022679"/>
    </source>
</evidence>
<dbReference type="GO" id="GO:0008168">
    <property type="term" value="F:methyltransferase activity"/>
    <property type="evidence" value="ECO:0007669"/>
    <property type="project" value="UniProtKB-KW"/>
</dbReference>
<name>A0ABW2UZY2_9BACL</name>
<evidence type="ECO:0000256" key="1">
    <source>
        <dbReference type="ARBA" id="ARBA00022603"/>
    </source>
</evidence>
<keyword evidence="5" id="KW-1185">Reference proteome</keyword>
<dbReference type="GO" id="GO:0032259">
    <property type="term" value="P:methylation"/>
    <property type="evidence" value="ECO:0007669"/>
    <property type="project" value="UniProtKB-KW"/>
</dbReference>
<sequence length="254" mass="28788">MAYERFAAAYDRLMEDMPYPEWLAFLAEAWDRLGMEKPRVLADLGCGTGSLAIPLAQSGIRVYGIDLSEHMLAIASDKEAEMRRSGGSAAAEIVWLQQDMRELALPEQVDAAFSFCDCLNYLTEEEDLAKTFRAVYDALRPGGAFLFDVHTPALLERYADEQPFTLNEPDAAYIWTCELDIGRCQIEHALTIFLAGDDGRFDRIEEVHVQRAYPLDKLERMLRDAGFGRIEQAADFRWRAPGRETQRAFFAAVK</sequence>
<accession>A0ABW2UZY2</accession>
<dbReference type="Gene3D" id="2.20.25.110">
    <property type="entry name" value="S-adenosyl-L-methionine-dependent methyltransferases"/>
    <property type="match status" value="1"/>
</dbReference>
<comment type="caution">
    <text evidence="4">The sequence shown here is derived from an EMBL/GenBank/DDBJ whole genome shotgun (WGS) entry which is preliminary data.</text>
</comment>
<reference evidence="5" key="1">
    <citation type="journal article" date="2019" name="Int. J. Syst. Evol. Microbiol.">
        <title>The Global Catalogue of Microorganisms (GCM) 10K type strain sequencing project: providing services to taxonomists for standard genome sequencing and annotation.</title>
        <authorList>
            <consortium name="The Broad Institute Genomics Platform"/>
            <consortium name="The Broad Institute Genome Sequencing Center for Infectious Disease"/>
            <person name="Wu L."/>
            <person name="Ma J."/>
        </authorList>
    </citation>
    <scope>NUCLEOTIDE SEQUENCE [LARGE SCALE GENOMIC DNA]</scope>
    <source>
        <strain evidence="5">JCM 18657</strain>
    </source>
</reference>
<dbReference type="SUPFAM" id="SSF53335">
    <property type="entry name" value="S-adenosyl-L-methionine-dependent methyltransferases"/>
    <property type="match status" value="1"/>
</dbReference>
<proteinExistence type="predicted"/>
<evidence type="ECO:0000259" key="3">
    <source>
        <dbReference type="Pfam" id="PF13649"/>
    </source>
</evidence>
<gene>
    <name evidence="4" type="ORF">ACFQWB_01135</name>
</gene>
<dbReference type="InterPro" id="IPR029063">
    <property type="entry name" value="SAM-dependent_MTases_sf"/>
</dbReference>
<evidence type="ECO:0000313" key="4">
    <source>
        <dbReference type="EMBL" id="MFC7748548.1"/>
    </source>
</evidence>
<evidence type="ECO:0000313" key="5">
    <source>
        <dbReference type="Proteomes" id="UP001596528"/>
    </source>
</evidence>
<dbReference type="RefSeq" id="WP_138787610.1">
    <property type="nucleotide sequence ID" value="NZ_JBHTGQ010000002.1"/>
</dbReference>
<protein>
    <submittedName>
        <fullName evidence="4">Class I SAM-dependent DNA methyltransferase</fullName>
    </submittedName>
</protein>
<dbReference type="InterPro" id="IPR041698">
    <property type="entry name" value="Methyltransf_25"/>
</dbReference>
<keyword evidence="1 4" id="KW-0489">Methyltransferase</keyword>
<dbReference type="PANTHER" id="PTHR43861">
    <property type="entry name" value="TRANS-ACONITATE 2-METHYLTRANSFERASE-RELATED"/>
    <property type="match status" value="1"/>
</dbReference>
<dbReference type="EMBL" id="JBHTGQ010000002">
    <property type="protein sequence ID" value="MFC7748548.1"/>
    <property type="molecule type" value="Genomic_DNA"/>
</dbReference>
<feature type="domain" description="Methyltransferase" evidence="3">
    <location>
        <begin position="43"/>
        <end position="143"/>
    </location>
</feature>
<organism evidence="4 5">
    <name type="scientific">Paenibacillus thermoaerophilus</name>
    <dbReference type="NCBI Taxonomy" id="1215385"/>
    <lineage>
        <taxon>Bacteria</taxon>
        <taxon>Bacillati</taxon>
        <taxon>Bacillota</taxon>
        <taxon>Bacilli</taxon>
        <taxon>Bacillales</taxon>
        <taxon>Paenibacillaceae</taxon>
        <taxon>Paenibacillus</taxon>
    </lineage>
</organism>
<dbReference type="Gene3D" id="3.40.50.150">
    <property type="entry name" value="Vaccinia Virus protein VP39"/>
    <property type="match status" value="1"/>
</dbReference>
<dbReference type="CDD" id="cd02440">
    <property type="entry name" value="AdoMet_MTases"/>
    <property type="match status" value="1"/>
</dbReference>